<comment type="subcellular location">
    <subcellularLocation>
        <location evidence="1">Membrane</location>
        <topology evidence="1">Multi-pass membrane protein</topology>
    </subcellularLocation>
</comment>
<feature type="domain" description="Golgi pH regulator conserved" evidence="7">
    <location>
        <begin position="197"/>
        <end position="262"/>
    </location>
</feature>
<protein>
    <recommendedName>
        <fullName evidence="10">G protein-coupled receptor 89</fullName>
    </recommendedName>
</protein>
<feature type="transmembrane region" description="Helical" evidence="5">
    <location>
        <begin position="6"/>
        <end position="26"/>
    </location>
</feature>
<sequence>MSTTPLAAVILESLPVFLLRGGLFYASRNYILRSLYHDLKDLSTDVETYNPVSTDEDVELDSLPVSSPSSASSTKAHQAQRRTFHSVLSRTLFSFSFSESCTLFILLMLQGLDILHARTRLLNWNLSLSVLLLSIVVLIPLSYSLVLSYRSSSLSQTLQRPTPLRLFFTTLPVGLFLFSLSFVPLPQQVSSTSALLKVLSRLIVVGTVFLGLLSGFGAVNNAWIFFPHWGGSVKNKPTDEDILVAERGLQRVRDDLTERRRAIARLETSQPKPSSGWLSNVMPSFSGSSQLSSATQELNGLLALEYQMSRNLEALRQQQAETKFSQTIQGKLFNFGGRLFALYCVYRIVVSTINLVLPVHSTSSPGQGAEGSARLDYLTMALAYLVSFIPWLHWEKDEIAVIARQISLGLVGLIILSSIRLVLRGVNRVLRVTSRNLGASLMLLILAQLMGIYLLSALIQLRTSFPPPPSRSDTEPDDGTINLFSTLPEYQVFGSLFDGSFLLAAAASAVILWFDERINGAGTVS</sequence>
<feature type="transmembrane region" description="Helical" evidence="5">
    <location>
        <begin position="166"/>
        <end position="183"/>
    </location>
</feature>
<dbReference type="Proteomes" id="UP001385951">
    <property type="component" value="Unassembled WGS sequence"/>
</dbReference>
<reference evidence="8 9" key="1">
    <citation type="submission" date="2022-09" db="EMBL/GenBank/DDBJ databases">
        <authorList>
            <person name="Palmer J.M."/>
        </authorList>
    </citation>
    <scope>NUCLEOTIDE SEQUENCE [LARGE SCALE GENOMIC DNA]</scope>
    <source>
        <strain evidence="8 9">DSM 7382</strain>
    </source>
</reference>
<keyword evidence="9" id="KW-1185">Reference proteome</keyword>
<dbReference type="PANTHER" id="PTHR15948:SF0">
    <property type="entry name" value="GOLGI PH REGULATOR A-RELATED"/>
    <property type="match status" value="1"/>
</dbReference>
<proteinExistence type="predicted"/>
<feature type="transmembrane region" description="Helical" evidence="5">
    <location>
        <begin position="406"/>
        <end position="426"/>
    </location>
</feature>
<evidence type="ECO:0000313" key="9">
    <source>
        <dbReference type="Proteomes" id="UP001385951"/>
    </source>
</evidence>
<evidence type="ECO:0000256" key="1">
    <source>
        <dbReference type="ARBA" id="ARBA00004141"/>
    </source>
</evidence>
<dbReference type="InterPro" id="IPR025969">
    <property type="entry name" value="ABA_GPCR_dom"/>
</dbReference>
<dbReference type="Pfam" id="PF12430">
    <property type="entry name" value="ABA_GPCR"/>
    <property type="match status" value="1"/>
</dbReference>
<organism evidence="8 9">
    <name type="scientific">Cerrena zonata</name>
    <dbReference type="NCBI Taxonomy" id="2478898"/>
    <lineage>
        <taxon>Eukaryota</taxon>
        <taxon>Fungi</taxon>
        <taxon>Dikarya</taxon>
        <taxon>Basidiomycota</taxon>
        <taxon>Agaricomycotina</taxon>
        <taxon>Agaricomycetes</taxon>
        <taxon>Polyporales</taxon>
        <taxon>Cerrenaceae</taxon>
        <taxon>Cerrena</taxon>
    </lineage>
</organism>
<evidence type="ECO:0000259" key="7">
    <source>
        <dbReference type="Pfam" id="PF12537"/>
    </source>
</evidence>
<evidence type="ECO:0000256" key="5">
    <source>
        <dbReference type="SAM" id="Phobius"/>
    </source>
</evidence>
<feature type="transmembrane region" description="Helical" evidence="5">
    <location>
        <begin position="124"/>
        <end position="146"/>
    </location>
</feature>
<feature type="transmembrane region" description="Helical" evidence="5">
    <location>
        <begin position="339"/>
        <end position="357"/>
    </location>
</feature>
<evidence type="ECO:0000313" key="8">
    <source>
        <dbReference type="EMBL" id="KAK7684488.1"/>
    </source>
</evidence>
<keyword evidence="2 5" id="KW-0812">Transmembrane</keyword>
<dbReference type="EMBL" id="JASBNA010000025">
    <property type="protein sequence ID" value="KAK7684488.1"/>
    <property type="molecule type" value="Genomic_DNA"/>
</dbReference>
<accession>A0AAW0FS63</accession>
<comment type="caution">
    <text evidence="8">The sequence shown here is derived from an EMBL/GenBank/DDBJ whole genome shotgun (WGS) entry which is preliminary data.</text>
</comment>
<feature type="transmembrane region" description="Helical" evidence="5">
    <location>
        <begin position="492"/>
        <end position="514"/>
    </location>
</feature>
<dbReference type="AlphaFoldDB" id="A0AAW0FS63"/>
<dbReference type="InterPro" id="IPR022535">
    <property type="entry name" value="Golgi_pH-regulator_cons_dom"/>
</dbReference>
<keyword evidence="4 5" id="KW-0472">Membrane</keyword>
<dbReference type="GO" id="GO:0016020">
    <property type="term" value="C:membrane"/>
    <property type="evidence" value="ECO:0007669"/>
    <property type="project" value="UniProtKB-SubCell"/>
</dbReference>
<dbReference type="InterPro" id="IPR015672">
    <property type="entry name" value="GPHR/GTG"/>
</dbReference>
<evidence type="ECO:0000256" key="3">
    <source>
        <dbReference type="ARBA" id="ARBA00022989"/>
    </source>
</evidence>
<dbReference type="PANTHER" id="PTHR15948">
    <property type="entry name" value="G-PROTEIN COUPLED RECEPTOR 89-RELATED"/>
    <property type="match status" value="1"/>
</dbReference>
<evidence type="ECO:0000256" key="4">
    <source>
        <dbReference type="ARBA" id="ARBA00023136"/>
    </source>
</evidence>
<evidence type="ECO:0008006" key="10">
    <source>
        <dbReference type="Google" id="ProtNLM"/>
    </source>
</evidence>
<feature type="transmembrane region" description="Helical" evidence="5">
    <location>
        <begin position="203"/>
        <end position="226"/>
    </location>
</feature>
<keyword evidence="3 5" id="KW-1133">Transmembrane helix</keyword>
<evidence type="ECO:0000256" key="2">
    <source>
        <dbReference type="ARBA" id="ARBA00022692"/>
    </source>
</evidence>
<feature type="transmembrane region" description="Helical" evidence="5">
    <location>
        <begin position="91"/>
        <end position="112"/>
    </location>
</feature>
<evidence type="ECO:0000259" key="6">
    <source>
        <dbReference type="Pfam" id="PF12430"/>
    </source>
</evidence>
<feature type="transmembrane region" description="Helical" evidence="5">
    <location>
        <begin position="438"/>
        <end position="461"/>
    </location>
</feature>
<gene>
    <name evidence="8" type="ORF">QCA50_012435</name>
</gene>
<name>A0AAW0FS63_9APHY</name>
<dbReference type="Pfam" id="PF12537">
    <property type="entry name" value="GPHR_N"/>
    <property type="match status" value="1"/>
</dbReference>
<feature type="domain" description="Abscisic acid G-protein coupled receptor-like" evidence="6">
    <location>
        <begin position="324"/>
        <end position="517"/>
    </location>
</feature>